<protein>
    <submittedName>
        <fullName evidence="2">Uncharacterized protein</fullName>
    </submittedName>
</protein>
<dbReference type="AlphaFoldDB" id="A0AA39HQM1"/>
<organism evidence="2 3">
    <name type="scientific">Steinernema hermaphroditum</name>
    <dbReference type="NCBI Taxonomy" id="289476"/>
    <lineage>
        <taxon>Eukaryota</taxon>
        <taxon>Metazoa</taxon>
        <taxon>Ecdysozoa</taxon>
        <taxon>Nematoda</taxon>
        <taxon>Chromadorea</taxon>
        <taxon>Rhabditida</taxon>
        <taxon>Tylenchina</taxon>
        <taxon>Panagrolaimomorpha</taxon>
        <taxon>Strongyloidoidea</taxon>
        <taxon>Steinernematidae</taxon>
        <taxon>Steinernema</taxon>
    </lineage>
</organism>
<dbReference type="EMBL" id="JAUCMV010000003">
    <property type="protein sequence ID" value="KAK0410258.1"/>
    <property type="molecule type" value="Genomic_DNA"/>
</dbReference>
<name>A0AA39HQM1_9BILA</name>
<feature type="compositionally biased region" description="Basic and acidic residues" evidence="1">
    <location>
        <begin position="30"/>
        <end position="48"/>
    </location>
</feature>
<keyword evidence="3" id="KW-1185">Reference proteome</keyword>
<evidence type="ECO:0000313" key="3">
    <source>
        <dbReference type="Proteomes" id="UP001175271"/>
    </source>
</evidence>
<accession>A0AA39HQM1</accession>
<evidence type="ECO:0000256" key="1">
    <source>
        <dbReference type="SAM" id="MobiDB-lite"/>
    </source>
</evidence>
<sequence>MEPQTSGPKWNPHTEITLMDADGTLRSMTIREEATKSVAEEPEEKKEGEEEAMGTFTISYFAKKVFWEHKFLCLWVPAAYYFGTCWDRAGMHKASMMKGHSRMYADRIQAIPKNDDVWKY</sequence>
<comment type="caution">
    <text evidence="2">The sequence shown here is derived from an EMBL/GenBank/DDBJ whole genome shotgun (WGS) entry which is preliminary data.</text>
</comment>
<dbReference type="Proteomes" id="UP001175271">
    <property type="component" value="Unassembled WGS sequence"/>
</dbReference>
<evidence type="ECO:0000313" key="2">
    <source>
        <dbReference type="EMBL" id="KAK0410258.1"/>
    </source>
</evidence>
<feature type="region of interest" description="Disordered" evidence="1">
    <location>
        <begin position="30"/>
        <end position="51"/>
    </location>
</feature>
<reference evidence="2" key="1">
    <citation type="submission" date="2023-06" db="EMBL/GenBank/DDBJ databases">
        <title>Genomic analysis of the entomopathogenic nematode Steinernema hermaphroditum.</title>
        <authorList>
            <person name="Schwarz E.M."/>
            <person name="Heppert J.K."/>
            <person name="Baniya A."/>
            <person name="Schwartz H.T."/>
            <person name="Tan C.-H."/>
            <person name="Antoshechkin I."/>
            <person name="Sternberg P.W."/>
            <person name="Goodrich-Blair H."/>
            <person name="Dillman A.R."/>
        </authorList>
    </citation>
    <scope>NUCLEOTIDE SEQUENCE</scope>
    <source>
        <strain evidence="2">PS9179</strain>
        <tissue evidence="2">Whole animal</tissue>
    </source>
</reference>
<gene>
    <name evidence="2" type="ORF">QR680_005029</name>
</gene>
<proteinExistence type="predicted"/>